<evidence type="ECO:0000256" key="15">
    <source>
        <dbReference type="ARBA" id="ARBA00023006"/>
    </source>
</evidence>
<evidence type="ECO:0000256" key="2">
    <source>
        <dbReference type="ARBA" id="ARBA00004270"/>
    </source>
</evidence>
<keyword evidence="17 21" id="KW-0472">Membrane</keyword>
<keyword evidence="9 21" id="KW-0812">Transmembrane</keyword>
<evidence type="ECO:0000256" key="17">
    <source>
        <dbReference type="ARBA" id="ARBA00023136"/>
    </source>
</evidence>
<dbReference type="AlphaFoldDB" id="A0AAN8A9Q3"/>
<keyword evidence="18" id="KW-0325">Glycoprotein</keyword>
<evidence type="ECO:0000256" key="10">
    <source>
        <dbReference type="ARBA" id="ARBA00022753"/>
    </source>
</evidence>
<dbReference type="PANTHER" id="PTHR47175:SF2">
    <property type="entry name" value="LIPASE ATG15-RELATED"/>
    <property type="match status" value="1"/>
</dbReference>
<protein>
    <recommendedName>
        <fullName evidence="7">Putative lipase ATG15</fullName>
        <ecNumber evidence="6">3.1.1.3</ecNumber>
    </recommendedName>
    <alternativeName>
        <fullName evidence="20">Autophagy-related protein 15</fullName>
    </alternativeName>
    <alternativeName>
        <fullName evidence="8">Putative lipase atg15</fullName>
    </alternativeName>
</protein>
<reference evidence="23" key="1">
    <citation type="submission" date="2023-07" db="EMBL/GenBank/DDBJ databases">
        <title>A draft genome of Kazachstania heterogenica Y-27499.</title>
        <authorList>
            <person name="Donic C."/>
            <person name="Kralova J.S."/>
            <person name="Fidel L."/>
            <person name="Ben-Dor S."/>
            <person name="Jung S."/>
        </authorList>
    </citation>
    <scope>NUCLEOTIDE SEQUENCE [LARGE SCALE GENOMIC DNA]</scope>
    <source>
        <strain evidence="23">Y27499</strain>
    </source>
</reference>
<comment type="function">
    <text evidence="19">Lipase which is essential for lysis of subvacuolar cytoplasm to vacuole targeted bodies and intravacuolar autophagic bodies. Involved in the lysis of intravacuolar multivesicular body (MVB) vesicles. The intravacuolar membrane disintegration by ATG15 is critical to life span extension.</text>
</comment>
<comment type="subcellular location">
    <subcellularLocation>
        <location evidence="3">Endosome</location>
        <location evidence="3">Multivesicular body membrane</location>
        <topology evidence="3">Single-pass type II membrane protein</topology>
    </subcellularLocation>
    <subcellularLocation>
        <location evidence="2">Prevacuolar compartment membrane</location>
        <topology evidence="2">Single-pass type II membrane protein</topology>
    </subcellularLocation>
</comment>
<keyword evidence="23" id="KW-1185">Reference proteome</keyword>
<keyword evidence="12" id="KW-0442">Lipid degradation</keyword>
<evidence type="ECO:0000256" key="3">
    <source>
        <dbReference type="ARBA" id="ARBA00004343"/>
    </source>
</evidence>
<comment type="caution">
    <text evidence="22">The sequence shown here is derived from an EMBL/GenBank/DDBJ whole genome shotgun (WGS) entry which is preliminary data.</text>
</comment>
<comment type="catalytic activity">
    <reaction evidence="1">
        <text>a triacylglycerol + H2O = a diacylglycerol + a fatty acid + H(+)</text>
        <dbReference type="Rhea" id="RHEA:12044"/>
        <dbReference type="ChEBI" id="CHEBI:15377"/>
        <dbReference type="ChEBI" id="CHEBI:15378"/>
        <dbReference type="ChEBI" id="CHEBI:17855"/>
        <dbReference type="ChEBI" id="CHEBI:18035"/>
        <dbReference type="ChEBI" id="CHEBI:28868"/>
        <dbReference type="EC" id="3.1.1.3"/>
    </reaction>
</comment>
<accession>A0AAN8A9Q3</accession>
<comment type="subunit">
    <text evidence="5">Binds to both phosphatidylinositol (PI) and phosphatidylinositol 3,5-bisphosphate (PIP2).</text>
</comment>
<proteinExistence type="inferred from homology"/>
<evidence type="ECO:0000313" key="22">
    <source>
        <dbReference type="EMBL" id="KAK5781770.1"/>
    </source>
</evidence>
<dbReference type="EMBL" id="JAWIZZ010000031">
    <property type="protein sequence ID" value="KAK5781770.1"/>
    <property type="molecule type" value="Genomic_DNA"/>
</dbReference>
<keyword evidence="15" id="KW-0072">Autophagy</keyword>
<dbReference type="GO" id="GO:0004620">
    <property type="term" value="F:phospholipase activity"/>
    <property type="evidence" value="ECO:0007669"/>
    <property type="project" value="TreeGrafter"/>
</dbReference>
<dbReference type="PANTHER" id="PTHR47175">
    <property type="entry name" value="LIPASE ATG15-RELATED"/>
    <property type="match status" value="1"/>
</dbReference>
<sequence length="461" mass="52089">MKVTTRRTNYSITLPTVTLILIIIIFCHKHSIIFPNLYFDNIPILEPIKETGTFKLVQIHRHGTGPNYHTYQKLDITPQIIEDAKNIFYINELDWTRNPNYQTDNPFNFNFKLNTQIVTLHRLDPHEILSNLKMDQDYTEPILESLLRWDLDENMVAPNITDKGTIISLALMSSNAYVKIPHTGDWRNISLPWNHSESPGIGWDGNGIRGHVFYNDVEDIVVLSLKGTSAQGLPGSGVDETTASDKLNDNLLFSCCCARVSYLWTTACNCYMKSNTCDENCLERELRRKDRYYKAALDIFQQVESDYSNSTIWLTGHSLGGTLASLVGRTFGLPVVTFESPGEKLASERLHLPVPPGLPDYQEAIWHFGHTADPIFMGTCNGASSSCSIAGYAMETSCHTGKVCVYDVVKDKGWYVNMLHHRIHSVIDDIISVYDSPAKCVEPEPCVDCYSWSFVTAEENI</sequence>
<name>A0AAN8A9Q3_9SACH</name>
<evidence type="ECO:0000256" key="6">
    <source>
        <dbReference type="ARBA" id="ARBA00013279"/>
    </source>
</evidence>
<dbReference type="EC" id="3.1.1.3" evidence="6"/>
<feature type="transmembrane region" description="Helical" evidence="21">
    <location>
        <begin position="12"/>
        <end position="34"/>
    </location>
</feature>
<evidence type="ECO:0000256" key="4">
    <source>
        <dbReference type="ARBA" id="ARBA00010701"/>
    </source>
</evidence>
<comment type="similarity">
    <text evidence="4">Belongs to the AB hydrolase superfamily. Lipase family.</text>
</comment>
<dbReference type="GO" id="GO:0004806">
    <property type="term" value="F:triacylglycerol lipase activity"/>
    <property type="evidence" value="ECO:0007669"/>
    <property type="project" value="UniProtKB-EC"/>
</dbReference>
<evidence type="ECO:0000256" key="7">
    <source>
        <dbReference type="ARBA" id="ARBA00018542"/>
    </source>
</evidence>
<keyword evidence="13" id="KW-0735">Signal-anchor</keyword>
<evidence type="ECO:0000256" key="18">
    <source>
        <dbReference type="ARBA" id="ARBA00023180"/>
    </source>
</evidence>
<evidence type="ECO:0000256" key="13">
    <source>
        <dbReference type="ARBA" id="ARBA00022968"/>
    </source>
</evidence>
<dbReference type="GO" id="GO:0034727">
    <property type="term" value="P:piecemeal microautophagy of the nucleus"/>
    <property type="evidence" value="ECO:0007669"/>
    <property type="project" value="TreeGrafter"/>
</dbReference>
<dbReference type="SUPFAM" id="SSF53474">
    <property type="entry name" value="alpha/beta-Hydrolases"/>
    <property type="match status" value="1"/>
</dbReference>
<dbReference type="GO" id="GO:0032585">
    <property type="term" value="C:multivesicular body membrane"/>
    <property type="evidence" value="ECO:0007669"/>
    <property type="project" value="UniProtKB-SubCell"/>
</dbReference>
<evidence type="ECO:0000256" key="5">
    <source>
        <dbReference type="ARBA" id="ARBA00011137"/>
    </source>
</evidence>
<evidence type="ECO:0000256" key="12">
    <source>
        <dbReference type="ARBA" id="ARBA00022963"/>
    </source>
</evidence>
<evidence type="ECO:0000256" key="21">
    <source>
        <dbReference type="SAM" id="Phobius"/>
    </source>
</evidence>
<evidence type="ECO:0000256" key="9">
    <source>
        <dbReference type="ARBA" id="ARBA00022692"/>
    </source>
</evidence>
<gene>
    <name evidence="22" type="ORF">RI543_000956</name>
</gene>
<keyword evidence="10" id="KW-0967">Endosome</keyword>
<organism evidence="22 23">
    <name type="scientific">Arxiozyma heterogenica</name>
    <dbReference type="NCBI Taxonomy" id="278026"/>
    <lineage>
        <taxon>Eukaryota</taxon>
        <taxon>Fungi</taxon>
        <taxon>Dikarya</taxon>
        <taxon>Ascomycota</taxon>
        <taxon>Saccharomycotina</taxon>
        <taxon>Saccharomycetes</taxon>
        <taxon>Saccharomycetales</taxon>
        <taxon>Saccharomycetaceae</taxon>
        <taxon>Arxiozyma</taxon>
    </lineage>
</organism>
<dbReference type="InterPro" id="IPR029058">
    <property type="entry name" value="AB_hydrolase_fold"/>
</dbReference>
<dbReference type="GO" id="GO:0034496">
    <property type="term" value="P:multivesicular body membrane disassembly"/>
    <property type="evidence" value="ECO:0007669"/>
    <property type="project" value="TreeGrafter"/>
</dbReference>
<evidence type="ECO:0000256" key="11">
    <source>
        <dbReference type="ARBA" id="ARBA00022801"/>
    </source>
</evidence>
<evidence type="ECO:0000256" key="8">
    <source>
        <dbReference type="ARBA" id="ARBA00019241"/>
    </source>
</evidence>
<dbReference type="GO" id="GO:0006660">
    <property type="term" value="P:phosphatidylserine catabolic process"/>
    <property type="evidence" value="ECO:0007669"/>
    <property type="project" value="TreeGrafter"/>
</dbReference>
<keyword evidence="11" id="KW-0378">Hydrolase</keyword>
<keyword evidence="16" id="KW-0443">Lipid metabolism</keyword>
<evidence type="ECO:0000256" key="16">
    <source>
        <dbReference type="ARBA" id="ARBA00023098"/>
    </source>
</evidence>
<dbReference type="Proteomes" id="UP001306508">
    <property type="component" value="Unassembled WGS sequence"/>
</dbReference>
<evidence type="ECO:0000256" key="14">
    <source>
        <dbReference type="ARBA" id="ARBA00022989"/>
    </source>
</evidence>
<dbReference type="Pfam" id="PF26363">
    <property type="entry name" value="Phospholipase-like"/>
    <property type="match status" value="1"/>
</dbReference>
<evidence type="ECO:0000256" key="19">
    <source>
        <dbReference type="ARBA" id="ARBA00024663"/>
    </source>
</evidence>
<dbReference type="GO" id="GO:0005775">
    <property type="term" value="C:vacuolar lumen"/>
    <property type="evidence" value="ECO:0007669"/>
    <property type="project" value="TreeGrafter"/>
</dbReference>
<dbReference type="GO" id="GO:0046461">
    <property type="term" value="P:neutral lipid catabolic process"/>
    <property type="evidence" value="ECO:0007669"/>
    <property type="project" value="TreeGrafter"/>
</dbReference>
<keyword evidence="14 21" id="KW-1133">Transmembrane helix</keyword>
<evidence type="ECO:0000256" key="1">
    <source>
        <dbReference type="ARBA" id="ARBA00001024"/>
    </source>
</evidence>
<dbReference type="CDD" id="cd00519">
    <property type="entry name" value="Lipase_3"/>
    <property type="match status" value="1"/>
</dbReference>
<evidence type="ECO:0000313" key="23">
    <source>
        <dbReference type="Proteomes" id="UP001306508"/>
    </source>
</evidence>
<dbReference type="Gene3D" id="3.40.50.1820">
    <property type="entry name" value="alpha/beta hydrolase"/>
    <property type="match status" value="1"/>
</dbReference>
<dbReference type="InterPro" id="IPR050805">
    <property type="entry name" value="ATG15_Lipase"/>
</dbReference>
<evidence type="ECO:0000256" key="20">
    <source>
        <dbReference type="ARBA" id="ARBA00029828"/>
    </source>
</evidence>